<dbReference type="EMBL" id="QEAO01000008">
    <property type="protein sequence ID" value="TPX35438.1"/>
    <property type="molecule type" value="Genomic_DNA"/>
</dbReference>
<dbReference type="PRINTS" id="PR00081">
    <property type="entry name" value="GDHRDH"/>
</dbReference>
<evidence type="ECO:0000256" key="2">
    <source>
        <dbReference type="ARBA" id="ARBA00022857"/>
    </source>
</evidence>
<sequence length="256" mass="27264">MALGLVKNGCKVYIASRKESVLKTTCKELNEIGPGTCEYIVADLVSKAACYALYEEVKKKESKVHILINNTGVTWGGTMEDFPEENGWNKVMSLNVKAPYYLTVAFLPLLEAAAVRAVDPARVIMISSVGGFDPKAGQEMHPAGIWSYGASKAALNHLTRIMAVTLAKRSITVNAVAPATFPSGMTAYQLVGAKNPEIAPNQPMGRIGKVEDMAAVALFLSSKASAHITGIIIPLSGGQELGMLRAPKPFEPTASL</sequence>
<dbReference type="InterPro" id="IPR052178">
    <property type="entry name" value="Sec_Metab_Biosynth_SDR"/>
</dbReference>
<dbReference type="PRINTS" id="PR00080">
    <property type="entry name" value="SDRFAMILY"/>
</dbReference>
<organism evidence="4 5">
    <name type="scientific">Synchytrium microbalum</name>
    <dbReference type="NCBI Taxonomy" id="1806994"/>
    <lineage>
        <taxon>Eukaryota</taxon>
        <taxon>Fungi</taxon>
        <taxon>Fungi incertae sedis</taxon>
        <taxon>Chytridiomycota</taxon>
        <taxon>Chytridiomycota incertae sedis</taxon>
        <taxon>Chytridiomycetes</taxon>
        <taxon>Synchytriales</taxon>
        <taxon>Synchytriaceae</taxon>
        <taxon>Synchytrium</taxon>
    </lineage>
</organism>
<evidence type="ECO:0000313" key="5">
    <source>
        <dbReference type="Proteomes" id="UP000319731"/>
    </source>
</evidence>
<evidence type="ECO:0000256" key="1">
    <source>
        <dbReference type="ARBA" id="ARBA00006484"/>
    </source>
</evidence>
<gene>
    <name evidence="4" type="ORF">SmJEL517_g02124</name>
</gene>
<dbReference type="Gene3D" id="3.40.50.720">
    <property type="entry name" value="NAD(P)-binding Rossmann-like Domain"/>
    <property type="match status" value="1"/>
</dbReference>
<dbReference type="AlphaFoldDB" id="A0A507C7Z0"/>
<dbReference type="Proteomes" id="UP000319731">
    <property type="component" value="Unassembled WGS sequence"/>
</dbReference>
<keyword evidence="2" id="KW-0521">NADP</keyword>
<dbReference type="PANTHER" id="PTHR43618:SF8">
    <property type="entry name" value="7ALPHA-HYDROXYSTEROID DEHYDROGENASE"/>
    <property type="match status" value="1"/>
</dbReference>
<comment type="caution">
    <text evidence="4">The sequence shown here is derived from an EMBL/GenBank/DDBJ whole genome shotgun (WGS) entry which is preliminary data.</text>
</comment>
<accession>A0A507C7Z0</accession>
<dbReference type="GO" id="GO:0016491">
    <property type="term" value="F:oxidoreductase activity"/>
    <property type="evidence" value="ECO:0007669"/>
    <property type="project" value="UniProtKB-KW"/>
</dbReference>
<dbReference type="InterPro" id="IPR002347">
    <property type="entry name" value="SDR_fam"/>
</dbReference>
<protein>
    <recommendedName>
        <fullName evidence="6">3-oxoacyl-[acyl-carrier-protein] reductase</fullName>
    </recommendedName>
</protein>
<dbReference type="Pfam" id="PF13561">
    <property type="entry name" value="adh_short_C2"/>
    <property type="match status" value="1"/>
</dbReference>
<evidence type="ECO:0008006" key="6">
    <source>
        <dbReference type="Google" id="ProtNLM"/>
    </source>
</evidence>
<keyword evidence="5" id="KW-1185">Reference proteome</keyword>
<dbReference type="GeneID" id="42003349"/>
<reference evidence="4 5" key="1">
    <citation type="journal article" date="2019" name="Sci. Rep.">
        <title>Comparative genomics of chytrid fungi reveal insights into the obligate biotrophic and pathogenic lifestyle of Synchytrium endobioticum.</title>
        <authorList>
            <person name="van de Vossenberg B.T.L.H."/>
            <person name="Warris S."/>
            <person name="Nguyen H.D.T."/>
            <person name="van Gent-Pelzer M.P.E."/>
            <person name="Joly D.L."/>
            <person name="van de Geest H.C."/>
            <person name="Bonants P.J.M."/>
            <person name="Smith D.S."/>
            <person name="Levesque C.A."/>
            <person name="van der Lee T.A.J."/>
        </authorList>
    </citation>
    <scope>NUCLEOTIDE SEQUENCE [LARGE SCALE GENOMIC DNA]</scope>
    <source>
        <strain evidence="4 5">JEL517</strain>
    </source>
</reference>
<evidence type="ECO:0000313" key="4">
    <source>
        <dbReference type="EMBL" id="TPX35438.1"/>
    </source>
</evidence>
<dbReference type="PANTHER" id="PTHR43618">
    <property type="entry name" value="7-ALPHA-HYDROXYSTEROID DEHYDROGENASE"/>
    <property type="match status" value="1"/>
</dbReference>
<evidence type="ECO:0000256" key="3">
    <source>
        <dbReference type="ARBA" id="ARBA00023002"/>
    </source>
</evidence>
<dbReference type="SUPFAM" id="SSF51735">
    <property type="entry name" value="NAD(P)-binding Rossmann-fold domains"/>
    <property type="match status" value="1"/>
</dbReference>
<keyword evidence="3" id="KW-0560">Oxidoreductase</keyword>
<dbReference type="RefSeq" id="XP_031025911.1">
    <property type="nucleotide sequence ID" value="XM_031168052.1"/>
</dbReference>
<comment type="similarity">
    <text evidence="1">Belongs to the short-chain dehydrogenases/reductases (SDR) family.</text>
</comment>
<name>A0A507C7Z0_9FUNG</name>
<proteinExistence type="inferred from homology"/>
<dbReference type="STRING" id="1806994.A0A507C7Z0"/>
<dbReference type="OrthoDB" id="294295at2759"/>
<dbReference type="PROSITE" id="PS00061">
    <property type="entry name" value="ADH_SHORT"/>
    <property type="match status" value="1"/>
</dbReference>
<dbReference type="InterPro" id="IPR020904">
    <property type="entry name" value="Sc_DH/Rdtase_CS"/>
</dbReference>
<dbReference type="InterPro" id="IPR036291">
    <property type="entry name" value="NAD(P)-bd_dom_sf"/>
</dbReference>